<comment type="caution">
    <text evidence="2">The sequence shown here is derived from an EMBL/GenBank/DDBJ whole genome shotgun (WGS) entry which is preliminary data.</text>
</comment>
<evidence type="ECO:0000313" key="2">
    <source>
        <dbReference type="EMBL" id="KKP54899.1"/>
    </source>
</evidence>
<feature type="region of interest" description="Disordered" evidence="1">
    <location>
        <begin position="1"/>
        <end position="25"/>
    </location>
</feature>
<organism evidence="2 3">
    <name type="scientific">candidate division WS6 bacterium GW2011_GWB1_33_6</name>
    <dbReference type="NCBI Taxonomy" id="1619088"/>
    <lineage>
        <taxon>Bacteria</taxon>
        <taxon>Candidatus Dojkabacteria</taxon>
    </lineage>
</organism>
<dbReference type="AlphaFoldDB" id="A0A0G0ADJ3"/>
<sequence length="297" mass="32333">MEGINVNNLTEDVVGGTEQSTKETLTPEQVMGKIGETVNGMEEMDRRTFIKVAGTTMMAAFLAACGVKPSEQSESAIPNTPVVPTERPILGVEQEYAERGYVLVKDPYRLDSSEFIKGEKGYNTAIAEKFPFPKIGETDEKLTLKYGDENFPVVTYLHHTGGKPPVAGEILPLIYKLPKGNKGVEITPYAISVGGVASRNIDSNDGFERYLIPIVTSGTDSGIVPNVVNGEIVNSTNKAFEIVPDGVTQNRHGFLSWALLAKKEKELVVEGVVNNNTTKMYIDYKDIPSEISSLIGE</sequence>
<feature type="compositionally biased region" description="Polar residues" evidence="1">
    <location>
        <begin position="1"/>
        <end position="10"/>
    </location>
</feature>
<proteinExistence type="predicted"/>
<name>A0A0G0ADJ3_9BACT</name>
<evidence type="ECO:0000313" key="3">
    <source>
        <dbReference type="Proteomes" id="UP000034488"/>
    </source>
</evidence>
<dbReference type="Proteomes" id="UP000034488">
    <property type="component" value="Unassembled WGS sequence"/>
</dbReference>
<evidence type="ECO:0000256" key="1">
    <source>
        <dbReference type="SAM" id="MobiDB-lite"/>
    </source>
</evidence>
<gene>
    <name evidence="2" type="ORF">UR47_C0008G0008</name>
</gene>
<reference evidence="2 3" key="1">
    <citation type="journal article" date="2015" name="Nature">
        <title>rRNA introns, odd ribosomes, and small enigmatic genomes across a large radiation of phyla.</title>
        <authorList>
            <person name="Brown C.T."/>
            <person name="Hug L.A."/>
            <person name="Thomas B.C."/>
            <person name="Sharon I."/>
            <person name="Castelle C.J."/>
            <person name="Singh A."/>
            <person name="Wilkins M.J."/>
            <person name="Williams K.H."/>
            <person name="Banfield J.F."/>
        </authorList>
    </citation>
    <scope>NUCLEOTIDE SEQUENCE [LARGE SCALE GENOMIC DNA]</scope>
</reference>
<protein>
    <submittedName>
        <fullName evidence="2">Uncharacterized protein</fullName>
    </submittedName>
</protein>
<accession>A0A0G0ADJ3</accession>
<dbReference type="EMBL" id="LBPI01000008">
    <property type="protein sequence ID" value="KKP54899.1"/>
    <property type="molecule type" value="Genomic_DNA"/>
</dbReference>